<dbReference type="Proteomes" id="UP001235849">
    <property type="component" value="Unassembled WGS sequence"/>
</dbReference>
<dbReference type="InterPro" id="IPR010982">
    <property type="entry name" value="Lambda_DNA-bd_dom_sf"/>
</dbReference>
<dbReference type="SMART" id="SM00530">
    <property type="entry name" value="HTH_XRE"/>
    <property type="match status" value="1"/>
</dbReference>
<evidence type="ECO:0000259" key="1">
    <source>
        <dbReference type="PROSITE" id="PS50943"/>
    </source>
</evidence>
<dbReference type="InterPro" id="IPR001387">
    <property type="entry name" value="Cro/C1-type_HTH"/>
</dbReference>
<keyword evidence="3" id="KW-1185">Reference proteome</keyword>
<feature type="domain" description="HTH cro/C1-type" evidence="1">
    <location>
        <begin position="77"/>
        <end position="130"/>
    </location>
</feature>
<dbReference type="SUPFAM" id="SSF47413">
    <property type="entry name" value="lambda repressor-like DNA-binding domains"/>
    <property type="match status" value="1"/>
</dbReference>
<proteinExistence type="predicted"/>
<dbReference type="Gene3D" id="1.10.260.40">
    <property type="entry name" value="lambda repressor-like DNA-binding domains"/>
    <property type="match status" value="1"/>
</dbReference>
<evidence type="ECO:0000313" key="2">
    <source>
        <dbReference type="EMBL" id="MDJ1174668.1"/>
    </source>
</evidence>
<organism evidence="2 3">
    <name type="scientific">Roseofilum capinflatum BLCC-M114</name>
    <dbReference type="NCBI Taxonomy" id="3022440"/>
    <lineage>
        <taxon>Bacteria</taxon>
        <taxon>Bacillati</taxon>
        <taxon>Cyanobacteriota</taxon>
        <taxon>Cyanophyceae</taxon>
        <taxon>Desertifilales</taxon>
        <taxon>Desertifilaceae</taxon>
        <taxon>Roseofilum</taxon>
        <taxon>Roseofilum capinflatum</taxon>
    </lineage>
</organism>
<dbReference type="Pfam" id="PF01381">
    <property type="entry name" value="HTH_3"/>
    <property type="match status" value="1"/>
</dbReference>
<dbReference type="RefSeq" id="WP_283766990.1">
    <property type="nucleotide sequence ID" value="NZ_JAQOSO010000060.1"/>
</dbReference>
<dbReference type="EMBL" id="JAQOSO010000060">
    <property type="protein sequence ID" value="MDJ1174668.1"/>
    <property type="molecule type" value="Genomic_DNA"/>
</dbReference>
<dbReference type="InterPro" id="IPR039060">
    <property type="entry name" value="Antitox_HigA"/>
</dbReference>
<name>A0ABT7B8Q5_9CYAN</name>
<comment type="caution">
    <text evidence="2">The sequence shown here is derived from an EMBL/GenBank/DDBJ whole genome shotgun (WGS) entry which is preliminary data.</text>
</comment>
<dbReference type="PANTHER" id="PTHR40455:SF1">
    <property type="entry name" value="ANTITOXIN HIGA"/>
    <property type="match status" value="1"/>
</dbReference>
<dbReference type="CDD" id="cd00093">
    <property type="entry name" value="HTH_XRE"/>
    <property type="match status" value="1"/>
</dbReference>
<dbReference type="PANTHER" id="PTHR40455">
    <property type="entry name" value="ANTITOXIN HIGA"/>
    <property type="match status" value="1"/>
</dbReference>
<accession>A0ABT7B8Q5</accession>
<dbReference type="PROSITE" id="PS50943">
    <property type="entry name" value="HTH_CROC1"/>
    <property type="match status" value="1"/>
</dbReference>
<gene>
    <name evidence="2" type="ORF">PMG25_11245</name>
</gene>
<protein>
    <submittedName>
        <fullName evidence="2">Helix-turn-helix domain-containing protein</fullName>
    </submittedName>
</protein>
<sequence>MLNTQSSNYINLLQEFPPRPIKSEEDLLAVQQVIDTLLDSGELTPDKRDYLNLLGLLVHEYEEKYVLIPDLNGVELLKALIDELGLKQKDLVPIFKTESIISDVLNGKRKLTVEHIEKLADFFEVSPSVFFRRSPDNDVLEVTNDDSNEE</sequence>
<evidence type="ECO:0000313" key="3">
    <source>
        <dbReference type="Proteomes" id="UP001235849"/>
    </source>
</evidence>
<reference evidence="2 3" key="1">
    <citation type="submission" date="2023-01" db="EMBL/GenBank/DDBJ databases">
        <title>Novel diversity within Roseofilum (Cyanobacteria; Desertifilaceae) from marine benthic mats with descriptions of four novel species.</title>
        <authorList>
            <person name="Wang Y."/>
            <person name="Berthold D.E."/>
            <person name="Hu J."/>
            <person name="Lefler F.W."/>
            <person name="Laughinghouse H.D. IV."/>
        </authorList>
    </citation>
    <scope>NUCLEOTIDE SEQUENCE [LARGE SCALE GENOMIC DNA]</scope>
    <source>
        <strain evidence="2 3">BLCC-M114</strain>
    </source>
</reference>